<accession>A0A1J1HLL6</accession>
<dbReference type="NCBIfam" id="NF004127">
    <property type="entry name" value="PRK05617.1"/>
    <property type="match status" value="4"/>
</dbReference>
<feature type="domain" description="Enoyl-CoA hydratase/isomerase" evidence="12">
    <location>
        <begin position="2023"/>
        <end position="2337"/>
    </location>
</feature>
<organism evidence="13 14">
    <name type="scientific">Clunio marinus</name>
    <dbReference type="NCBI Taxonomy" id="568069"/>
    <lineage>
        <taxon>Eukaryota</taxon>
        <taxon>Metazoa</taxon>
        <taxon>Ecdysozoa</taxon>
        <taxon>Arthropoda</taxon>
        <taxon>Hexapoda</taxon>
        <taxon>Insecta</taxon>
        <taxon>Pterygota</taxon>
        <taxon>Neoptera</taxon>
        <taxon>Endopterygota</taxon>
        <taxon>Diptera</taxon>
        <taxon>Nematocera</taxon>
        <taxon>Chironomoidea</taxon>
        <taxon>Chironomidae</taxon>
        <taxon>Clunio</taxon>
    </lineage>
</organism>
<keyword evidence="14" id="KW-1185">Reference proteome</keyword>
<evidence type="ECO:0000256" key="10">
    <source>
        <dbReference type="ARBA" id="ARBA00024871"/>
    </source>
</evidence>
<evidence type="ECO:0000313" key="13">
    <source>
        <dbReference type="EMBL" id="CRK88952.1"/>
    </source>
</evidence>
<evidence type="ECO:0000313" key="14">
    <source>
        <dbReference type="Proteomes" id="UP000183832"/>
    </source>
</evidence>
<feature type="domain" description="Enoyl-CoA hydratase/isomerase" evidence="12">
    <location>
        <begin position="1307"/>
        <end position="1626"/>
    </location>
</feature>
<feature type="domain" description="Enoyl-CoA hydratase/isomerase" evidence="12">
    <location>
        <begin position="1650"/>
        <end position="1950"/>
    </location>
</feature>
<dbReference type="PANTHER" id="PTHR43176">
    <property type="entry name" value="3-HYDROXYISOBUTYRYL-COA HYDROLASE-RELATED"/>
    <property type="match status" value="1"/>
</dbReference>
<gene>
    <name evidence="13" type="ORF">CLUMA_CG002549</name>
</gene>
<keyword evidence="7" id="KW-0101">Branched-chain amino acid catabolism</keyword>
<dbReference type="EMBL" id="CVRI01000010">
    <property type="protein sequence ID" value="CRK88952.1"/>
    <property type="molecule type" value="Genomic_DNA"/>
</dbReference>
<reference evidence="13 14" key="1">
    <citation type="submission" date="2015-04" db="EMBL/GenBank/DDBJ databases">
        <authorList>
            <person name="Syromyatnikov M.Y."/>
            <person name="Popov V.N."/>
        </authorList>
    </citation>
    <scope>NUCLEOTIDE SEQUENCE [LARGE SCALE GENOMIC DNA]</scope>
</reference>
<dbReference type="PANTHER" id="PTHR43176:SF3">
    <property type="entry name" value="3-HYDROXYISOBUTYRYL-COA HYDROLASE, MITOCHONDRIAL"/>
    <property type="match status" value="1"/>
</dbReference>
<dbReference type="Pfam" id="PF16113">
    <property type="entry name" value="ECH_2"/>
    <property type="match status" value="8"/>
</dbReference>
<keyword evidence="8" id="KW-0378">Hydrolase</keyword>
<dbReference type="InterPro" id="IPR032259">
    <property type="entry name" value="HIBYL-CoA-H"/>
</dbReference>
<dbReference type="GO" id="GO:0006574">
    <property type="term" value="P:L-valine catabolic process"/>
    <property type="evidence" value="ECO:0007669"/>
    <property type="project" value="UniProtKB-UniPathway"/>
</dbReference>
<name>A0A1J1HLL6_9DIPT</name>
<dbReference type="GO" id="GO:0005739">
    <property type="term" value="C:mitochondrion"/>
    <property type="evidence" value="ECO:0007669"/>
    <property type="project" value="UniProtKB-SubCell"/>
</dbReference>
<evidence type="ECO:0000256" key="8">
    <source>
        <dbReference type="ARBA" id="ARBA00022801"/>
    </source>
</evidence>
<comment type="similarity">
    <text evidence="4">Belongs to the enoyl-CoA hydratase/isomerase family.</text>
</comment>
<evidence type="ECO:0000256" key="9">
    <source>
        <dbReference type="ARBA" id="ARBA00023128"/>
    </source>
</evidence>
<dbReference type="InterPro" id="IPR029045">
    <property type="entry name" value="ClpP/crotonase-like_dom_sf"/>
</dbReference>
<dbReference type="Proteomes" id="UP000183832">
    <property type="component" value="Unassembled WGS sequence"/>
</dbReference>
<evidence type="ECO:0000256" key="7">
    <source>
        <dbReference type="ARBA" id="ARBA00022456"/>
    </source>
</evidence>
<sequence length="2728" mass="306026">MWSSISKFLKTSSARSPFVKLTEKGNLGIITLDRPKSLNAINGDMYRTLYALLRELEKKKTHIVIRGAGEKAFSAGGDVKEASDNSKEGFPNSVSIFHTMYRGYDLISSYKIPYIAIMDGITMGGVSAFSVPARYRIATERTTYSMPETSIGFINDAGASYFLSRLRFNYGIYMGLTGARISGYDVKKIGIATHFVESKRLDDLSKALKECTNDHEIGKSIAKFTSVPSSSETELDLITPQIDKCFDGDTVDEIYENLNHDGSNWAFDTIRILNKMSPTALKVTHRNMVLGKKSSLRECLEREFRVAINHVIKSDLQEGVRAIRKMKVSKFIRLTEKNSAAIIQINRPNALNAINAEMYNNLYNLIKLLEHSKDVVIFKGSNKLFSAGGDMKSLSTEITRDEFSKSYIDFCLTFELITYYTKPFVVLVDGLALGGAATYAIPGKYRVCTENAIFSMPETAIGYFNDAGSSYFLSRLENSFGVYMGMTGVRVKGFDMKLVGLSTHYVESSKLNQLEESLVNCKNHEDVERVLGTRLLSSSIRKSPHVKLYESGSAGIVQLDRPDALNAINLDMFVNIYQLMKSLEVDKDIVIFKGSGKVFCSGGDVKQVITMSTDMTKLGYTNGLRTFDLLSNYKKPFVPFVDGLAMGGAALYSVTSENAVATERTIFAMPETAIGYFNDAGATYFLSRLKNNFGVYMGMTGARVKGFDVKKVGLAGFFIESHKLNEVEKCLIKCKSHDEVKEVLNKFSSDPHSSLTELDRVLPNIQKCFSGASVEEIYENLNKDGSDWAKATLKTLNKMSPTSLKVVHRSFLLGKNLSLRDCLRMEFRLVLHSHIKSDFKEGVRAMLIDKDNKPKWSRKTIYDVTKDDVDRFFQPSPDGDELTFETISRVFSSGNVCRNIKILTLIEFSGSNVCLGKKMMFKFNARCFCTTSRLITPFIKLLEPGTAGIITLNRPKEVNAINDEMSEAIYHALREFEETKTHVIISGAGGRSFCIGRDMKDILENSTPKTMERFRNEFRSFHLISNYKRPFIALIDGISFGGACCFSMCGKYRVVTERTTIAMPETGVGFFGGSGSSYFLSRLRNNIGIYLAMTGARIKGYDLKKIGLATHFVETKSFKKLEKHLERIDSSDDVGRMIASYSTIPMTFDSPFDDLVPQIERCFEGGTVEEIYENLSKENSRWSKETIQTLNLKSPTSLKVCHRQLYLGKMLTLSECLKMEFRIAVQMLVKSDMREGCRAMLYEKDENPKWNPPTLQEVSMQDIERFFQPVPNNEELEFEAPHNEFSTLVKQQFSSPYIKISETGNAGIITIDRLQAKNAFEHTMPNVIYDANKNLENKKKIVIIKSASADIFSAGGDIKLIAGDIMENVQSGIGAAFRSYCLISKYKIPYITIFSGVTMGGASMFVTSSRYRVATEKTAYAMPEAQVGFVNDSCSSFFLSKLENNVGIYMGMTGVQMKGYDVKKIGIASHYVESKHLADLEQCLTVCENHEDVKNVLDDFSSKPSHVLTPLDEDLIRINKCFAESTVEQILENLHEDGSDWAVKTLKILRRNCPTSVKVNHRLLNRGRSMTIEDCARMEWRLCMRFARRNDLNEGVRAFLVERDMKPKWNPPTIEKVTEDQLSDLFSLLSEDDELTFEIDRTGCYAIYFSAIYEALKDLESKKKVVVVKSASDEVFSAGGDMKDILSGTLEMIKDAIASAYRGFHLTSTYKVPYIAFISGSTIGGGAAFAIGAEYRVATEKTIFTMPEAQVGFVNSSCSNYFLSRLENNVGIYMGMTGVQMKGYDVKKIGLASHFVESKHLTDLEQCLTVCENHEDVKNVLDDFSFTLSDTQTRLDEDLDRINKCFGGLSVEQILQSLHEDGSEWSKETMRVLRNNSPTSVKVNHRNLNLGRYLPVEDCARMEWRLCVHFALRSELRDGVRSLLIDKGVKPKWNPSTIEEVSDGELSVFFSPLPDGDELKFEIKRSTQEQTSKILFVLTMVLQRFNSVLLTCFKHPNWASVMTTRSLCSASSTVIVEEKGNAGVITLNREKALNSINIDMITRLNAALRDFEPRKNLVIIKGAGKKCFCSGNDIRAVVEGSFSHAKELSRRENRTVDLIGGYKKPYIALIDGITMGGGAGLSVLGKYRVATEKTVFAMPATGVGLFPDVGGGYFLPRMSGNIGIYLGLTGFRLRGRDVQMAGVATHFVDSSHIGELENDLYNCKNSNDIDETLYKYSSLSKDNSEFVLKPHLKQIEKYFGKDTVEDIVKALHSDGSEWAISTLKLISKLSPTSLKITLRQLQLGKIMTLRECLRMEYRVNIHCCMGSDFKEGVRALLIDKDQKPNWKPDIIEKVKQHFFFIFFKAFITMVIQRFNSVLLACFKHQRFASVMTTRNLCSANSTVLVEEKGNAGVITLNREKALNSINLDMVSQIYAALRDFEPRKDLVIIKGAGEKSFCAGGDVRAVVEGSIKDGKDFFRHEYRNNELIGSYKKPYIALIDGITMGGGVGLSVLGKYRVATERTLYAMPETAIGLFPDVGGGYFLPRMSGNIGIYLGLTGFRLRGRDVQKAGVATHFVDSSHIGELENDLYNCKNSNDIDETLYKYSSLSKDNSEFVLKPHLKQIEKYFGKDTVEDIVKALHSDGSEWAISTLKLISKMSPTSLKVTLRQLQLGKTMTLRECLQMEYRLAAHCCMSSDFKEGVRALLIDKDQKPNWKPEILEKVKQDYVNRFFAPLPDNDELTFELSKL</sequence>
<evidence type="ECO:0000256" key="2">
    <source>
        <dbReference type="ARBA" id="ARBA00004173"/>
    </source>
</evidence>
<comment type="pathway">
    <text evidence="3">Amino-acid degradation; L-valine degradation.</text>
</comment>
<dbReference type="GO" id="GO:0003860">
    <property type="term" value="F:3-hydroxyisobutyryl-CoA hydrolase activity"/>
    <property type="evidence" value="ECO:0007669"/>
    <property type="project" value="UniProtKB-EC"/>
</dbReference>
<dbReference type="Gene3D" id="3.90.226.10">
    <property type="entry name" value="2-enoyl-CoA Hydratase, Chain A, domain 1"/>
    <property type="match status" value="8"/>
</dbReference>
<dbReference type="CDD" id="cd06558">
    <property type="entry name" value="crotonase-like"/>
    <property type="match status" value="8"/>
</dbReference>
<feature type="domain" description="Enoyl-CoA hydratase/isomerase" evidence="12">
    <location>
        <begin position="2392"/>
        <end position="2712"/>
    </location>
</feature>
<proteinExistence type="inferred from homology"/>
<feature type="domain" description="Enoyl-CoA hydratase/isomerase" evidence="12">
    <location>
        <begin position="341"/>
        <end position="533"/>
    </location>
</feature>
<dbReference type="STRING" id="568069.A0A1J1HLL6"/>
<evidence type="ECO:0000256" key="1">
    <source>
        <dbReference type="ARBA" id="ARBA00001709"/>
    </source>
</evidence>
<evidence type="ECO:0000256" key="6">
    <source>
        <dbReference type="ARBA" id="ARBA00016714"/>
    </source>
</evidence>
<keyword evidence="9" id="KW-0496">Mitochondrion</keyword>
<dbReference type="OrthoDB" id="1737613at2759"/>
<dbReference type="SUPFAM" id="SSF52096">
    <property type="entry name" value="ClpP/crotonase"/>
    <property type="match status" value="8"/>
</dbReference>
<evidence type="ECO:0000256" key="11">
    <source>
        <dbReference type="ARBA" id="ARBA00031181"/>
    </source>
</evidence>
<evidence type="ECO:0000259" key="12">
    <source>
        <dbReference type="Pfam" id="PF16113"/>
    </source>
</evidence>
<evidence type="ECO:0000256" key="5">
    <source>
        <dbReference type="ARBA" id="ARBA00011915"/>
    </source>
</evidence>
<dbReference type="EC" id="3.1.2.4" evidence="5"/>
<feature type="domain" description="Enoyl-CoA hydratase/isomerase" evidence="12">
    <location>
        <begin position="555"/>
        <end position="873"/>
    </location>
</feature>
<feature type="domain" description="Enoyl-CoA hydratase/isomerase" evidence="12">
    <location>
        <begin position="28"/>
        <end position="323"/>
    </location>
</feature>
<evidence type="ECO:0000256" key="3">
    <source>
        <dbReference type="ARBA" id="ARBA00005109"/>
    </source>
</evidence>
<dbReference type="InterPro" id="IPR045004">
    <property type="entry name" value="ECH_dom"/>
</dbReference>
<comment type="subcellular location">
    <subcellularLocation>
        <location evidence="2">Mitochondrion</location>
    </subcellularLocation>
</comment>
<comment type="catalytic activity">
    <reaction evidence="1">
        <text>3-hydroxy-2-methylpropanoyl-CoA + H2O = 3-hydroxy-2-methylpropanoate + CoA + H(+)</text>
        <dbReference type="Rhea" id="RHEA:20888"/>
        <dbReference type="ChEBI" id="CHEBI:11805"/>
        <dbReference type="ChEBI" id="CHEBI:15377"/>
        <dbReference type="ChEBI" id="CHEBI:15378"/>
        <dbReference type="ChEBI" id="CHEBI:57287"/>
        <dbReference type="ChEBI" id="CHEBI:57340"/>
        <dbReference type="EC" id="3.1.2.4"/>
    </reaction>
</comment>
<evidence type="ECO:0000256" key="4">
    <source>
        <dbReference type="ARBA" id="ARBA00005254"/>
    </source>
</evidence>
<feature type="domain" description="Enoyl-CoA hydratase/isomerase" evidence="12">
    <location>
        <begin position="948"/>
        <end position="1267"/>
    </location>
</feature>
<protein>
    <recommendedName>
        <fullName evidence="6">3-hydroxyisobutyryl-CoA hydrolase, mitochondrial</fullName>
        <ecNumber evidence="5">3.1.2.4</ecNumber>
    </recommendedName>
    <alternativeName>
        <fullName evidence="11">3-hydroxyisobutyryl-coenzyme A hydrolase</fullName>
    </alternativeName>
</protein>
<dbReference type="FunFam" id="3.90.226.10:FF:000026">
    <property type="entry name" value="3-hydroxyisobutyryl-CoA hydrolase, mitochondrial"/>
    <property type="match status" value="2"/>
</dbReference>
<comment type="function">
    <text evidence="10">Hydrolyzes 3-hydroxyisobutyryl-CoA (HIBYL-CoA), a saline catabolite. Has high activity toward isobutyryl-CoA. Could be an isobutyryl-CoA dehydrogenase that functions in valine catabolism. Also hydrolyzes 3-hydroxypropanoyl-CoA.</text>
</comment>
<dbReference type="UniPathway" id="UPA00362"/>